<dbReference type="Gene3D" id="1.25.40.10">
    <property type="entry name" value="Tetratricopeptide repeat domain"/>
    <property type="match status" value="1"/>
</dbReference>
<organism evidence="2 3">
    <name type="scientific">Aeromonas veronii</name>
    <dbReference type="NCBI Taxonomy" id="654"/>
    <lineage>
        <taxon>Bacteria</taxon>
        <taxon>Pseudomonadati</taxon>
        <taxon>Pseudomonadota</taxon>
        <taxon>Gammaproteobacteria</taxon>
        <taxon>Aeromonadales</taxon>
        <taxon>Aeromonadaceae</taxon>
        <taxon>Aeromonas</taxon>
    </lineage>
</organism>
<comment type="caution">
    <text evidence="2">The sequence shown here is derived from an EMBL/GenBank/DDBJ whole genome shotgun (WGS) entry which is preliminary data.</text>
</comment>
<evidence type="ECO:0000313" key="3">
    <source>
        <dbReference type="Proteomes" id="UP000323129"/>
    </source>
</evidence>
<evidence type="ECO:0000256" key="1">
    <source>
        <dbReference type="SAM" id="MobiDB-lite"/>
    </source>
</evidence>
<dbReference type="SMART" id="SM00671">
    <property type="entry name" value="SEL1"/>
    <property type="match status" value="2"/>
</dbReference>
<dbReference type="InterPro" id="IPR006597">
    <property type="entry name" value="Sel1-like"/>
</dbReference>
<evidence type="ECO:0000313" key="2">
    <source>
        <dbReference type="EMBL" id="TYD40592.1"/>
    </source>
</evidence>
<dbReference type="InterPro" id="IPR011990">
    <property type="entry name" value="TPR-like_helical_dom_sf"/>
</dbReference>
<dbReference type="PANTHER" id="PTHR43628:SF1">
    <property type="entry name" value="CHITIN SYNTHASE REGULATORY FACTOR 2-RELATED"/>
    <property type="match status" value="1"/>
</dbReference>
<protein>
    <recommendedName>
        <fullName evidence="4">Sel1 repeat family protein</fullName>
    </recommendedName>
</protein>
<dbReference type="PANTHER" id="PTHR43628">
    <property type="entry name" value="ACTIVATOR OF C KINASE PROTEIN 1-RELATED"/>
    <property type="match status" value="1"/>
</dbReference>
<dbReference type="Proteomes" id="UP000323129">
    <property type="component" value="Unassembled WGS sequence"/>
</dbReference>
<keyword evidence="3" id="KW-1185">Reference proteome</keyword>
<name>A0ABY3MGD6_AERVE</name>
<reference evidence="2 3" key="1">
    <citation type="submission" date="2017-08" db="EMBL/GenBank/DDBJ databases">
        <title>Aeromonas veronii bv sobria strain NS22 whole genome sequencing.</title>
        <authorList>
            <person name="Katharios P."/>
            <person name="Ha V.Q."/>
            <person name="Smyrli M."/>
        </authorList>
    </citation>
    <scope>NUCLEOTIDE SEQUENCE [LARGE SCALE GENOMIC DNA]</scope>
    <source>
        <strain evidence="2 3">NS22</strain>
    </source>
</reference>
<dbReference type="InterPro" id="IPR052945">
    <property type="entry name" value="Mitotic_Regulator"/>
</dbReference>
<dbReference type="EMBL" id="NQMC01000092">
    <property type="protein sequence ID" value="TYD40592.1"/>
    <property type="molecule type" value="Genomic_DNA"/>
</dbReference>
<feature type="region of interest" description="Disordered" evidence="1">
    <location>
        <begin position="1"/>
        <end position="20"/>
    </location>
</feature>
<gene>
    <name evidence="2" type="ORF">CJF24_20325</name>
</gene>
<accession>A0ABY3MGD6</accession>
<sequence>MHAEQEAKTAQATKTTQAGKIAKAAKEGDATAQASLGWMFYKGGQGVAQNYDRAVVWWRKAAEQGDVTSQANLGIMYANGQGVAQDYKLAYVWSSVAAANGDSDAVKTRDLTASMLTPTALSEAQTLAGQYFEKYRSQQ</sequence>
<evidence type="ECO:0008006" key="4">
    <source>
        <dbReference type="Google" id="ProtNLM"/>
    </source>
</evidence>
<dbReference type="Pfam" id="PF08238">
    <property type="entry name" value="Sel1"/>
    <property type="match status" value="2"/>
</dbReference>
<proteinExistence type="predicted"/>
<feature type="compositionally biased region" description="Low complexity" evidence="1">
    <location>
        <begin position="8"/>
        <end position="20"/>
    </location>
</feature>
<dbReference type="SUPFAM" id="SSF81901">
    <property type="entry name" value="HCP-like"/>
    <property type="match status" value="1"/>
</dbReference>